<evidence type="ECO:0000256" key="4">
    <source>
        <dbReference type="ARBA" id="ARBA00022723"/>
    </source>
</evidence>
<dbReference type="EMBL" id="JAFHDT010000001">
    <property type="protein sequence ID" value="KAI7814162.1"/>
    <property type="molecule type" value="Genomic_DNA"/>
</dbReference>
<evidence type="ECO:0000313" key="10">
    <source>
        <dbReference type="EMBL" id="KAI7814162.1"/>
    </source>
</evidence>
<evidence type="ECO:0000256" key="1">
    <source>
        <dbReference type="ARBA" id="ARBA00002219"/>
    </source>
</evidence>
<feature type="chain" id="PRO_5040762856" evidence="8">
    <location>
        <begin position="18"/>
        <end position="241"/>
    </location>
</feature>
<dbReference type="GO" id="GO:0001868">
    <property type="term" value="P:regulation of complement activation, lectin pathway"/>
    <property type="evidence" value="ECO:0007669"/>
    <property type="project" value="UniProtKB-ARBA"/>
</dbReference>
<dbReference type="SMART" id="SM00607">
    <property type="entry name" value="FTP"/>
    <property type="match status" value="1"/>
</dbReference>
<keyword evidence="4" id="KW-0479">Metal-binding</keyword>
<evidence type="ECO:0000256" key="3">
    <source>
        <dbReference type="ARBA" id="ARBA00011233"/>
    </source>
</evidence>
<evidence type="ECO:0000259" key="9">
    <source>
        <dbReference type="SMART" id="SM00607"/>
    </source>
</evidence>
<evidence type="ECO:0000256" key="5">
    <source>
        <dbReference type="ARBA" id="ARBA00022734"/>
    </source>
</evidence>
<evidence type="ECO:0000313" key="11">
    <source>
        <dbReference type="Proteomes" id="UP001059041"/>
    </source>
</evidence>
<dbReference type="PANTHER" id="PTHR45713:SF6">
    <property type="entry name" value="F5_8 TYPE C DOMAIN-CONTAINING PROTEIN"/>
    <property type="match status" value="1"/>
</dbReference>
<dbReference type="GO" id="GO:0046872">
    <property type="term" value="F:metal ion binding"/>
    <property type="evidence" value="ECO:0007669"/>
    <property type="project" value="UniProtKB-KW"/>
</dbReference>
<keyword evidence="8" id="KW-0732">Signal</keyword>
<reference evidence="10" key="1">
    <citation type="submission" date="2021-02" db="EMBL/GenBank/DDBJ databases">
        <title>Comparative genomics reveals that relaxation of natural selection precedes convergent phenotypic evolution of cavefish.</title>
        <authorList>
            <person name="Peng Z."/>
        </authorList>
    </citation>
    <scope>NUCLEOTIDE SEQUENCE</scope>
    <source>
        <tissue evidence="10">Muscle</tissue>
    </source>
</reference>
<feature type="domain" description="Fucolectin tachylectin-4 pentraxin-1" evidence="9">
    <location>
        <begin position="48"/>
        <end position="186"/>
    </location>
</feature>
<accession>A0A9W7X4W2</accession>
<evidence type="ECO:0000256" key="2">
    <source>
        <dbReference type="ARBA" id="ARBA00010147"/>
    </source>
</evidence>
<feature type="signal peptide" evidence="8">
    <location>
        <begin position="1"/>
        <end position="17"/>
    </location>
</feature>
<dbReference type="InterPro" id="IPR051941">
    <property type="entry name" value="BG_Antigen-Binding_Lectin"/>
</dbReference>
<dbReference type="Gene3D" id="2.60.120.260">
    <property type="entry name" value="Galactose-binding domain-like"/>
    <property type="match status" value="1"/>
</dbReference>
<evidence type="ECO:0000256" key="8">
    <source>
        <dbReference type="SAM" id="SignalP"/>
    </source>
</evidence>
<gene>
    <name evidence="10" type="ORF">IRJ41_009293</name>
</gene>
<comment type="subunit">
    <text evidence="3">Homotrimer.</text>
</comment>
<dbReference type="GO" id="GO:0042806">
    <property type="term" value="F:fucose binding"/>
    <property type="evidence" value="ECO:0007669"/>
    <property type="project" value="UniProtKB-ARBA"/>
</dbReference>
<dbReference type="InterPro" id="IPR006585">
    <property type="entry name" value="FTP1"/>
</dbReference>
<name>A0A9W7X4W2_TRIRA</name>
<organism evidence="10 11">
    <name type="scientific">Triplophysa rosa</name>
    <name type="common">Cave loach</name>
    <dbReference type="NCBI Taxonomy" id="992332"/>
    <lineage>
        <taxon>Eukaryota</taxon>
        <taxon>Metazoa</taxon>
        <taxon>Chordata</taxon>
        <taxon>Craniata</taxon>
        <taxon>Vertebrata</taxon>
        <taxon>Euteleostomi</taxon>
        <taxon>Actinopterygii</taxon>
        <taxon>Neopterygii</taxon>
        <taxon>Teleostei</taxon>
        <taxon>Ostariophysi</taxon>
        <taxon>Cypriniformes</taxon>
        <taxon>Nemacheilidae</taxon>
        <taxon>Triplophysa</taxon>
    </lineage>
</organism>
<keyword evidence="6" id="KW-0106">Calcium</keyword>
<dbReference type="SUPFAM" id="SSF49785">
    <property type="entry name" value="Galactose-binding domain-like"/>
    <property type="match status" value="1"/>
</dbReference>
<evidence type="ECO:0000256" key="6">
    <source>
        <dbReference type="ARBA" id="ARBA00022837"/>
    </source>
</evidence>
<dbReference type="Pfam" id="PF22633">
    <property type="entry name" value="F5_F8_type_C_2"/>
    <property type="match status" value="1"/>
</dbReference>
<keyword evidence="11" id="KW-1185">Reference proteome</keyword>
<comment type="function">
    <text evidence="1">Acts as a defensive agent. Recognizes blood group fucosylated oligosaccharides including A, B, H and Lewis B-type antigens. Does not recognize Lewis A antigen and has low affinity for monovalent haptens.</text>
</comment>
<dbReference type="Proteomes" id="UP001059041">
    <property type="component" value="Linkage Group LG1"/>
</dbReference>
<dbReference type="InterPro" id="IPR008979">
    <property type="entry name" value="Galactose-bd-like_sf"/>
</dbReference>
<dbReference type="GO" id="GO:0010185">
    <property type="term" value="P:regulation of cellular defense response"/>
    <property type="evidence" value="ECO:0007669"/>
    <property type="project" value="UniProtKB-ARBA"/>
</dbReference>
<keyword evidence="7" id="KW-1015">Disulfide bond</keyword>
<dbReference type="AlphaFoldDB" id="A0A9W7X4W2"/>
<comment type="similarity">
    <text evidence="2">Belongs to the fucolectin family.</text>
</comment>
<sequence>MWMSAFLFALLGTGVYSHQTVPDTGSTQFLIPTAGQNTGSTQISTQTKENLALRGRSVQSSTDFDWVAAHAIDSITLDSCTHTDKSNNPWWRLDLLKSYPISRVIVTNRAGWCADRLDGAEIHIGNSLENNGNNNPRCAVLNAVSLGESVSVSCDMEGRYVNVFLPGTSKILTLCEVEVYEADYMKKAFVMMKFVSSVNVTDPAVSSELLNQVTTVLTSKGLSNFTLTWTKPPQDVKQDGM</sequence>
<dbReference type="OrthoDB" id="547680at2759"/>
<proteinExistence type="inferred from homology"/>
<protein>
    <submittedName>
        <fullName evidence="10">Fucolectin-like</fullName>
    </submittedName>
</protein>
<evidence type="ECO:0000256" key="7">
    <source>
        <dbReference type="ARBA" id="ARBA00023157"/>
    </source>
</evidence>
<comment type="caution">
    <text evidence="10">The sequence shown here is derived from an EMBL/GenBank/DDBJ whole genome shotgun (WGS) entry which is preliminary data.</text>
</comment>
<dbReference type="PANTHER" id="PTHR45713">
    <property type="entry name" value="FTP DOMAIN-CONTAINING PROTEIN"/>
    <property type="match status" value="1"/>
</dbReference>
<keyword evidence="5" id="KW-0430">Lectin</keyword>